<comment type="subcellular location">
    <subcellularLocation>
        <location evidence="1">Nucleus</location>
    </subcellularLocation>
</comment>
<dbReference type="PANTHER" id="PTHR31541:SF25">
    <property type="entry name" value="GAMMA-GLIADIN B"/>
    <property type="match status" value="1"/>
</dbReference>
<dbReference type="GO" id="GO:0003677">
    <property type="term" value="F:DNA binding"/>
    <property type="evidence" value="ECO:0007669"/>
    <property type="project" value="UniProtKB-KW"/>
</dbReference>
<proteinExistence type="predicted"/>
<feature type="compositionally biased region" description="Polar residues" evidence="6">
    <location>
        <begin position="217"/>
        <end position="233"/>
    </location>
</feature>
<sequence length="372" mass="41787">MKTIKLFGSSLPAKQHDDQDTITTNDDASRKRKFSPNQEEDDDDDHSFIPKKPKLCDDGEEGEDAVPPSDFHPVSVTTGEDDGDAVSPISAFFPEEGNDLFIPKKSKLLKLSDDGKEGEETVHPLSSVTTDEAILGKRKSSFNQEEEDDDDDDSFIPKKPKLATESPNPEEAVPPRMLAKGSSIQEEDYDLSLSTKPRMFKLFGVYISIDDQEGHTVIQNPNQDDQAPIQNPNQEEEEEEEEEAPDPPEGNDLVFMFEKELTSTDVARNQNRLLITKRTSLRLMAALTEEERGRVEVNGGDNLRVVTTDPNGVEYILKLKRWAGSSALVLKHEWGKLVRANGLQMGDSVVGWGYRVDDEFRLFLYIIKNQFN</sequence>
<reference evidence="8" key="2">
    <citation type="submission" date="2020-08" db="EMBL/GenBank/DDBJ databases">
        <title>Plant Genome Project.</title>
        <authorList>
            <person name="Zhang R.-G."/>
        </authorList>
    </citation>
    <scope>NUCLEOTIDE SEQUENCE</scope>
    <source>
        <strain evidence="8">Huo1</strain>
        <tissue evidence="8">Leaf</tissue>
    </source>
</reference>
<keyword evidence="4" id="KW-0804">Transcription</keyword>
<dbReference type="AlphaFoldDB" id="A0A8X8WYT2"/>
<feature type="domain" description="TF-B3" evidence="7">
    <location>
        <begin position="305"/>
        <end position="370"/>
    </location>
</feature>
<dbReference type="PANTHER" id="PTHR31541">
    <property type="entry name" value="B3 DOMAIN PLANT PROTEIN-RELATED"/>
    <property type="match status" value="1"/>
</dbReference>
<evidence type="ECO:0000256" key="3">
    <source>
        <dbReference type="ARBA" id="ARBA00023125"/>
    </source>
</evidence>
<dbReference type="GO" id="GO:0005634">
    <property type="term" value="C:nucleus"/>
    <property type="evidence" value="ECO:0007669"/>
    <property type="project" value="UniProtKB-SubCell"/>
</dbReference>
<evidence type="ECO:0000256" key="5">
    <source>
        <dbReference type="ARBA" id="ARBA00023242"/>
    </source>
</evidence>
<comment type="caution">
    <text evidence="8">The sequence shown here is derived from an EMBL/GenBank/DDBJ whole genome shotgun (WGS) entry which is preliminary data.</text>
</comment>
<feature type="compositionally biased region" description="Acidic residues" evidence="6">
    <location>
        <begin position="234"/>
        <end position="246"/>
    </location>
</feature>
<evidence type="ECO:0000256" key="1">
    <source>
        <dbReference type="ARBA" id="ARBA00004123"/>
    </source>
</evidence>
<dbReference type="Pfam" id="PF03754">
    <property type="entry name" value="At2g31720-like"/>
    <property type="match status" value="1"/>
</dbReference>
<reference evidence="8" key="1">
    <citation type="submission" date="2018-01" db="EMBL/GenBank/DDBJ databases">
        <authorList>
            <person name="Mao J.F."/>
        </authorList>
    </citation>
    <scope>NUCLEOTIDE SEQUENCE</scope>
    <source>
        <strain evidence="8">Huo1</strain>
        <tissue evidence="8">Leaf</tissue>
    </source>
</reference>
<feature type="region of interest" description="Disordered" evidence="6">
    <location>
        <begin position="1"/>
        <end position="91"/>
    </location>
</feature>
<name>A0A8X8WYT2_SALSN</name>
<evidence type="ECO:0000313" key="8">
    <source>
        <dbReference type="EMBL" id="KAG6402774.1"/>
    </source>
</evidence>
<keyword evidence="5" id="KW-0539">Nucleus</keyword>
<dbReference type="InterPro" id="IPR003340">
    <property type="entry name" value="B3_DNA-bd"/>
</dbReference>
<dbReference type="EMBL" id="PNBA02000013">
    <property type="protein sequence ID" value="KAG6402774.1"/>
    <property type="molecule type" value="Genomic_DNA"/>
</dbReference>
<feature type="compositionally biased region" description="Basic and acidic residues" evidence="6">
    <location>
        <begin position="112"/>
        <end position="122"/>
    </location>
</feature>
<feature type="compositionally biased region" description="Acidic residues" evidence="6">
    <location>
        <begin position="144"/>
        <end position="154"/>
    </location>
</feature>
<organism evidence="8">
    <name type="scientific">Salvia splendens</name>
    <name type="common">Scarlet sage</name>
    <dbReference type="NCBI Taxonomy" id="180675"/>
    <lineage>
        <taxon>Eukaryota</taxon>
        <taxon>Viridiplantae</taxon>
        <taxon>Streptophyta</taxon>
        <taxon>Embryophyta</taxon>
        <taxon>Tracheophyta</taxon>
        <taxon>Spermatophyta</taxon>
        <taxon>Magnoliopsida</taxon>
        <taxon>eudicotyledons</taxon>
        <taxon>Gunneridae</taxon>
        <taxon>Pentapetalae</taxon>
        <taxon>asterids</taxon>
        <taxon>lamiids</taxon>
        <taxon>Lamiales</taxon>
        <taxon>Lamiaceae</taxon>
        <taxon>Nepetoideae</taxon>
        <taxon>Mentheae</taxon>
        <taxon>Salviinae</taxon>
        <taxon>Salvia</taxon>
        <taxon>Salvia subgen. Calosphace</taxon>
        <taxon>core Calosphace</taxon>
    </lineage>
</organism>
<evidence type="ECO:0000256" key="2">
    <source>
        <dbReference type="ARBA" id="ARBA00023015"/>
    </source>
</evidence>
<evidence type="ECO:0000313" key="9">
    <source>
        <dbReference type="Proteomes" id="UP000298416"/>
    </source>
</evidence>
<protein>
    <recommendedName>
        <fullName evidence="7">TF-B3 domain-containing protein</fullName>
    </recommendedName>
</protein>
<dbReference type="PROSITE" id="PS50863">
    <property type="entry name" value="B3"/>
    <property type="match status" value="1"/>
</dbReference>
<keyword evidence="3" id="KW-0238">DNA-binding</keyword>
<gene>
    <name evidence="8" type="ORF">SASPL_134987</name>
</gene>
<dbReference type="InterPro" id="IPR005508">
    <property type="entry name" value="At2g31720-like"/>
</dbReference>
<evidence type="ECO:0000259" key="7">
    <source>
        <dbReference type="PROSITE" id="PS50863"/>
    </source>
</evidence>
<dbReference type="SUPFAM" id="SSF101936">
    <property type="entry name" value="DNA-binding pseudobarrel domain"/>
    <property type="match status" value="1"/>
</dbReference>
<accession>A0A8X8WYT2</accession>
<dbReference type="InterPro" id="IPR015300">
    <property type="entry name" value="DNA-bd_pseudobarrel_sf"/>
</dbReference>
<evidence type="ECO:0000256" key="4">
    <source>
        <dbReference type="ARBA" id="ARBA00023163"/>
    </source>
</evidence>
<keyword evidence="9" id="KW-1185">Reference proteome</keyword>
<keyword evidence="2" id="KW-0805">Transcription regulation</keyword>
<dbReference type="Proteomes" id="UP000298416">
    <property type="component" value="Unassembled WGS sequence"/>
</dbReference>
<dbReference type="Gene3D" id="2.40.330.10">
    <property type="entry name" value="DNA-binding pseudobarrel domain"/>
    <property type="match status" value="1"/>
</dbReference>
<evidence type="ECO:0000256" key="6">
    <source>
        <dbReference type="SAM" id="MobiDB-lite"/>
    </source>
</evidence>
<dbReference type="CDD" id="cd10017">
    <property type="entry name" value="B3_DNA"/>
    <property type="match status" value="1"/>
</dbReference>
<feature type="region of interest" description="Disordered" evidence="6">
    <location>
        <begin position="112"/>
        <end position="184"/>
    </location>
</feature>
<feature type="region of interest" description="Disordered" evidence="6">
    <location>
        <begin position="216"/>
        <end position="251"/>
    </location>
</feature>